<reference evidence="2 3" key="1">
    <citation type="journal article" date="2018" name="Nat. Ecol. Evol.">
        <title>Pezizomycetes genomes reveal the molecular basis of ectomycorrhizal truffle lifestyle.</title>
        <authorList>
            <person name="Murat C."/>
            <person name="Payen T."/>
            <person name="Noel B."/>
            <person name="Kuo A."/>
            <person name="Morin E."/>
            <person name="Chen J."/>
            <person name="Kohler A."/>
            <person name="Krizsan K."/>
            <person name="Balestrini R."/>
            <person name="Da Silva C."/>
            <person name="Montanini B."/>
            <person name="Hainaut M."/>
            <person name="Levati E."/>
            <person name="Barry K.W."/>
            <person name="Belfiori B."/>
            <person name="Cichocki N."/>
            <person name="Clum A."/>
            <person name="Dockter R.B."/>
            <person name="Fauchery L."/>
            <person name="Guy J."/>
            <person name="Iotti M."/>
            <person name="Le Tacon F."/>
            <person name="Lindquist E.A."/>
            <person name="Lipzen A."/>
            <person name="Malagnac F."/>
            <person name="Mello A."/>
            <person name="Molinier V."/>
            <person name="Miyauchi S."/>
            <person name="Poulain J."/>
            <person name="Riccioni C."/>
            <person name="Rubini A."/>
            <person name="Sitrit Y."/>
            <person name="Splivallo R."/>
            <person name="Traeger S."/>
            <person name="Wang M."/>
            <person name="Zifcakova L."/>
            <person name="Wipf D."/>
            <person name="Zambonelli A."/>
            <person name="Paolocci F."/>
            <person name="Nowrousian M."/>
            <person name="Ottonello S."/>
            <person name="Baldrian P."/>
            <person name="Spatafora J.W."/>
            <person name="Henrissat B."/>
            <person name="Nagy L.G."/>
            <person name="Aury J.M."/>
            <person name="Wincker P."/>
            <person name="Grigoriev I.V."/>
            <person name="Bonfante P."/>
            <person name="Martin F.M."/>
        </authorList>
    </citation>
    <scope>NUCLEOTIDE SEQUENCE [LARGE SCALE GENOMIC DNA]</scope>
    <source>
        <strain evidence="2 3">120613-1</strain>
    </source>
</reference>
<dbReference type="Proteomes" id="UP000276215">
    <property type="component" value="Unassembled WGS sequence"/>
</dbReference>
<gene>
    <name evidence="2" type="ORF">L873DRAFT_1802816</name>
</gene>
<organism evidence="2 3">
    <name type="scientific">Choiromyces venosus 120613-1</name>
    <dbReference type="NCBI Taxonomy" id="1336337"/>
    <lineage>
        <taxon>Eukaryota</taxon>
        <taxon>Fungi</taxon>
        <taxon>Dikarya</taxon>
        <taxon>Ascomycota</taxon>
        <taxon>Pezizomycotina</taxon>
        <taxon>Pezizomycetes</taxon>
        <taxon>Pezizales</taxon>
        <taxon>Tuberaceae</taxon>
        <taxon>Choiromyces</taxon>
    </lineage>
</organism>
<keyword evidence="3" id="KW-1185">Reference proteome</keyword>
<sequence>MAKSMVISFLFFLILLLLVSLFKDKLSKHYPDLQLMKGPEYVVKKIIEEAITHYWELLDSKVFDTLTGSMVDMVEAIIKADG</sequence>
<evidence type="ECO:0000313" key="3">
    <source>
        <dbReference type="Proteomes" id="UP000276215"/>
    </source>
</evidence>
<evidence type="ECO:0000313" key="2">
    <source>
        <dbReference type="EMBL" id="RPB01969.1"/>
    </source>
</evidence>
<dbReference type="OrthoDB" id="2193888at2759"/>
<dbReference type="AlphaFoldDB" id="A0A3N4JY67"/>
<keyword evidence="1" id="KW-0732">Signal</keyword>
<dbReference type="EMBL" id="ML120370">
    <property type="protein sequence ID" value="RPB01969.1"/>
    <property type="molecule type" value="Genomic_DNA"/>
</dbReference>
<feature type="signal peptide" evidence="1">
    <location>
        <begin position="1"/>
        <end position="21"/>
    </location>
</feature>
<feature type="chain" id="PRO_5018277060" description="Cytochrome P450" evidence="1">
    <location>
        <begin position="22"/>
        <end position="82"/>
    </location>
</feature>
<name>A0A3N4JY67_9PEZI</name>
<evidence type="ECO:0008006" key="4">
    <source>
        <dbReference type="Google" id="ProtNLM"/>
    </source>
</evidence>
<protein>
    <recommendedName>
        <fullName evidence="4">Cytochrome P450</fullName>
    </recommendedName>
</protein>
<evidence type="ECO:0000256" key="1">
    <source>
        <dbReference type="SAM" id="SignalP"/>
    </source>
</evidence>
<accession>A0A3N4JY67</accession>
<proteinExistence type="predicted"/>